<gene>
    <name evidence="1" type="ORF">SAMN04487957_11136</name>
</gene>
<sequence length="214" mass="23645">MIISESPHQFRVGDNIMSNGFSLASGSLNNHYLLMRHGHSEANLAGRIVSTPARGVGGCGLSARGRDQLAEVLAGWCWARPQRVVHSDFLRTTETAERIARHFGLGLEADTRLRERHFGDLEGEGDARYAEVWARDARDPAHRYAGVEPVVEVAARMMAVIEELERAHAGETLLLVSHGDPLQILLTALEGRDLARHREREPLAPASITPLRRP</sequence>
<dbReference type="InterPro" id="IPR029033">
    <property type="entry name" value="His_PPase_superfam"/>
</dbReference>
<dbReference type="SMART" id="SM00855">
    <property type="entry name" value="PGAM"/>
    <property type="match status" value="1"/>
</dbReference>
<dbReference type="SUPFAM" id="SSF53254">
    <property type="entry name" value="Phosphoglycerate mutase-like"/>
    <property type="match status" value="1"/>
</dbReference>
<evidence type="ECO:0000313" key="2">
    <source>
        <dbReference type="Proteomes" id="UP000199075"/>
    </source>
</evidence>
<dbReference type="CDD" id="cd07067">
    <property type="entry name" value="HP_PGM_like"/>
    <property type="match status" value="1"/>
</dbReference>
<keyword evidence="2" id="KW-1185">Reference proteome</keyword>
<reference evidence="2" key="1">
    <citation type="submission" date="2016-10" db="EMBL/GenBank/DDBJ databases">
        <authorList>
            <person name="Varghese N."/>
            <person name="Submissions S."/>
        </authorList>
    </citation>
    <scope>NUCLEOTIDE SEQUENCE [LARGE SCALE GENOMIC DNA]</scope>
    <source>
        <strain evidence="2">CGMCC 1.6444</strain>
    </source>
</reference>
<dbReference type="Gene3D" id="3.40.50.1240">
    <property type="entry name" value="Phosphoglycerate mutase-like"/>
    <property type="match status" value="1"/>
</dbReference>
<protein>
    <submittedName>
        <fullName evidence="1">Probable phosphoglycerate mutase</fullName>
    </submittedName>
</protein>
<dbReference type="Pfam" id="PF00300">
    <property type="entry name" value="His_Phos_1"/>
    <property type="match status" value="1"/>
</dbReference>
<dbReference type="PANTHER" id="PTHR47821">
    <property type="entry name" value="PHOSPHOGLYCERATE MUTASE FAMILY PROTEIN"/>
    <property type="match status" value="1"/>
</dbReference>
<organism evidence="1 2">
    <name type="scientific">Halomonas shengliensis</name>
    <dbReference type="NCBI Taxonomy" id="419597"/>
    <lineage>
        <taxon>Bacteria</taxon>
        <taxon>Pseudomonadati</taxon>
        <taxon>Pseudomonadota</taxon>
        <taxon>Gammaproteobacteria</taxon>
        <taxon>Oceanospirillales</taxon>
        <taxon>Halomonadaceae</taxon>
        <taxon>Halomonas</taxon>
    </lineage>
</organism>
<evidence type="ECO:0000313" key="1">
    <source>
        <dbReference type="EMBL" id="SDO75646.1"/>
    </source>
</evidence>
<proteinExistence type="predicted"/>
<name>A0A1H0M603_9GAMM</name>
<dbReference type="EMBL" id="FNIV01000011">
    <property type="protein sequence ID" value="SDO75646.1"/>
    <property type="molecule type" value="Genomic_DNA"/>
</dbReference>
<accession>A0A1H0M603</accession>
<dbReference type="STRING" id="419597.SAMN04487957_11136"/>
<dbReference type="Proteomes" id="UP000199075">
    <property type="component" value="Unassembled WGS sequence"/>
</dbReference>
<dbReference type="PANTHER" id="PTHR47821:SF2">
    <property type="entry name" value="PHOSPHOGLYCERATE MUTASE FAMILY PROTEIN"/>
    <property type="match status" value="1"/>
</dbReference>
<dbReference type="InterPro" id="IPR013078">
    <property type="entry name" value="His_Pase_superF_clade-1"/>
</dbReference>
<dbReference type="AlphaFoldDB" id="A0A1H0M603"/>